<feature type="region of interest" description="Disordered" evidence="1">
    <location>
        <begin position="209"/>
        <end position="230"/>
    </location>
</feature>
<accession>A0AAW9HYP8</accession>
<gene>
    <name evidence="2" type="ORF">R6G80_06665</name>
</gene>
<evidence type="ECO:0000313" key="3">
    <source>
        <dbReference type="Proteomes" id="UP001281731"/>
    </source>
</evidence>
<evidence type="ECO:0000313" key="2">
    <source>
        <dbReference type="EMBL" id="MDY5155400.1"/>
    </source>
</evidence>
<protein>
    <submittedName>
        <fullName evidence="2">DUF3710 domain-containing protein</fullName>
    </submittedName>
</protein>
<dbReference type="Pfam" id="PF12502">
    <property type="entry name" value="DUF3710"/>
    <property type="match status" value="1"/>
</dbReference>
<dbReference type="EMBL" id="JAWNGC010000008">
    <property type="protein sequence ID" value="MDY5155400.1"/>
    <property type="molecule type" value="Genomic_DNA"/>
</dbReference>
<name>A0AAW9HYP8_9ACTO</name>
<reference evidence="2" key="1">
    <citation type="submission" date="2023-10" db="EMBL/GenBank/DDBJ databases">
        <title>Whole Genome based description of the genera Actinobaculum and Actinotignum reveals a complex phylogenetic relationship within the species included in the genus Actinotignum.</title>
        <authorList>
            <person name="Jensen C.S."/>
            <person name="Dargis R."/>
            <person name="Kemp M."/>
            <person name="Christensen J.J."/>
        </authorList>
    </citation>
    <scope>NUCLEOTIDE SEQUENCE</scope>
    <source>
        <strain evidence="2">SLA_B511</strain>
    </source>
</reference>
<dbReference type="RefSeq" id="WP_022865571.1">
    <property type="nucleotide sequence ID" value="NZ_CAMYCL010000020.1"/>
</dbReference>
<sequence length="230" mass="25251">MGFFSRFSKKNQGSDENEEQVALESETSESIETVKKHGPWDESEIADIPNLIDAGALHIPDVDNATIQFSVDYEQEVVLGVVYDYGDSAIQIQVFAAPKSANLWDEIRGDVITSVAQQGGRFSEDEGDFGTEIRAVMPAEHGATPVRFLGFDGPRWLLRVAVTGKAAVDFENGNALIQNLLDQIVVVRGQVPKPPRELISLTLPHLGEADEEEEASLDLPQRGPEIKEVH</sequence>
<dbReference type="AlphaFoldDB" id="A0AAW9HYP8"/>
<evidence type="ECO:0000256" key="1">
    <source>
        <dbReference type="SAM" id="MobiDB-lite"/>
    </source>
</evidence>
<dbReference type="Proteomes" id="UP001281731">
    <property type="component" value="Unassembled WGS sequence"/>
</dbReference>
<comment type="caution">
    <text evidence="2">The sequence shown here is derived from an EMBL/GenBank/DDBJ whole genome shotgun (WGS) entry which is preliminary data.</text>
</comment>
<feature type="compositionally biased region" description="Acidic residues" evidence="1">
    <location>
        <begin position="15"/>
        <end position="29"/>
    </location>
</feature>
<dbReference type="InterPro" id="IPR022183">
    <property type="entry name" value="DUF3710"/>
</dbReference>
<organism evidence="2 3">
    <name type="scientific">Actinotignum urinale</name>
    <dbReference type="NCBI Taxonomy" id="190146"/>
    <lineage>
        <taxon>Bacteria</taxon>
        <taxon>Bacillati</taxon>
        <taxon>Actinomycetota</taxon>
        <taxon>Actinomycetes</taxon>
        <taxon>Actinomycetales</taxon>
        <taxon>Actinomycetaceae</taxon>
        <taxon>Actinotignum</taxon>
    </lineage>
</organism>
<proteinExistence type="predicted"/>
<feature type="region of interest" description="Disordered" evidence="1">
    <location>
        <begin position="1"/>
        <end position="38"/>
    </location>
</feature>